<accession>A0ABU1NLQ6</accession>
<gene>
    <name evidence="4" type="ORF">J2739_004609</name>
</gene>
<dbReference type="InterPro" id="IPR015797">
    <property type="entry name" value="NUDIX_hydrolase-like_dom_sf"/>
</dbReference>
<dbReference type="Gene3D" id="3.90.79.10">
    <property type="entry name" value="Nucleoside Triphosphate Pyrophosphohydrolase"/>
    <property type="match status" value="1"/>
</dbReference>
<dbReference type="InterPro" id="IPR000086">
    <property type="entry name" value="NUDIX_hydrolase_dom"/>
</dbReference>
<dbReference type="PANTHER" id="PTHR21342:SF0">
    <property type="entry name" value="BIFUNCTIONAL NMN ADENYLYLTRANSFERASE_NUDIX HYDROLASE"/>
    <property type="match status" value="1"/>
</dbReference>
<name>A0ABU1NLQ6_9BURK</name>
<dbReference type="NCBIfam" id="TIGR00125">
    <property type="entry name" value="cyt_tran_rel"/>
    <property type="match status" value="1"/>
</dbReference>
<dbReference type="Proteomes" id="UP001184230">
    <property type="component" value="Unassembled WGS sequence"/>
</dbReference>
<reference evidence="4 5" key="1">
    <citation type="submission" date="2023-07" db="EMBL/GenBank/DDBJ databases">
        <title>Sorghum-associated microbial communities from plants grown in Nebraska, USA.</title>
        <authorList>
            <person name="Schachtman D."/>
        </authorList>
    </citation>
    <scope>NUCLEOTIDE SEQUENCE [LARGE SCALE GENOMIC DNA]</scope>
    <source>
        <strain evidence="4 5">DS1781</strain>
    </source>
</reference>
<dbReference type="InterPro" id="IPR014729">
    <property type="entry name" value="Rossmann-like_a/b/a_fold"/>
</dbReference>
<dbReference type="CDD" id="cd18873">
    <property type="entry name" value="NUDIX_NadM_like"/>
    <property type="match status" value="1"/>
</dbReference>
<protein>
    <submittedName>
        <fullName evidence="4">Bifunctional NMN adenylyltransferase/nudix hydrolase</fullName>
        <ecNumber evidence="4">2.7.7.1</ecNumber>
        <ecNumber evidence="4">3.6.1.-</ecNumber>
    </submittedName>
</protein>
<dbReference type="GO" id="GO:0000309">
    <property type="term" value="F:nicotinamide-nucleotide adenylyltransferase activity"/>
    <property type="evidence" value="ECO:0007669"/>
    <property type="project" value="UniProtKB-EC"/>
</dbReference>
<feature type="domain" description="Nudix hydrolase" evidence="3">
    <location>
        <begin position="205"/>
        <end position="353"/>
    </location>
</feature>
<evidence type="ECO:0000313" key="5">
    <source>
        <dbReference type="Proteomes" id="UP001184230"/>
    </source>
</evidence>
<dbReference type="GO" id="GO:0016787">
    <property type="term" value="F:hydrolase activity"/>
    <property type="evidence" value="ECO:0007669"/>
    <property type="project" value="UniProtKB-KW"/>
</dbReference>
<keyword evidence="1 4" id="KW-0808">Transferase</keyword>
<keyword evidence="2 4" id="KW-0548">Nucleotidyltransferase</keyword>
<dbReference type="PROSITE" id="PS51462">
    <property type="entry name" value="NUDIX"/>
    <property type="match status" value="1"/>
</dbReference>
<dbReference type="RefSeq" id="WP_309905960.1">
    <property type="nucleotide sequence ID" value="NZ_JAVDRF010000012.1"/>
</dbReference>
<dbReference type="EMBL" id="JAVDRF010000012">
    <property type="protein sequence ID" value="MDR6538816.1"/>
    <property type="molecule type" value="Genomic_DNA"/>
</dbReference>
<dbReference type="EC" id="3.6.1.-" evidence="4"/>
<dbReference type="Pfam" id="PF01467">
    <property type="entry name" value="CTP_transf_like"/>
    <property type="match status" value="1"/>
</dbReference>
<dbReference type="PANTHER" id="PTHR21342">
    <property type="entry name" value="PHOSPHOPANTETHEINE ADENYLYLTRANSFERASE"/>
    <property type="match status" value="1"/>
</dbReference>
<dbReference type="InterPro" id="IPR004821">
    <property type="entry name" value="Cyt_trans-like"/>
</dbReference>
<dbReference type="EC" id="2.7.7.1" evidence="4"/>
<keyword evidence="4" id="KW-0378">Hydrolase</keyword>
<evidence type="ECO:0000256" key="1">
    <source>
        <dbReference type="ARBA" id="ARBA00022679"/>
    </source>
</evidence>
<dbReference type="SUPFAM" id="SSF52374">
    <property type="entry name" value="Nucleotidylyl transferase"/>
    <property type="match status" value="1"/>
</dbReference>
<dbReference type="Pfam" id="PF00293">
    <property type="entry name" value="NUDIX"/>
    <property type="match status" value="1"/>
</dbReference>
<evidence type="ECO:0000256" key="2">
    <source>
        <dbReference type="ARBA" id="ARBA00022695"/>
    </source>
</evidence>
<organism evidence="4 5">
    <name type="scientific">Variovorax soli</name>
    <dbReference type="NCBI Taxonomy" id="376815"/>
    <lineage>
        <taxon>Bacteria</taxon>
        <taxon>Pseudomonadati</taxon>
        <taxon>Pseudomonadota</taxon>
        <taxon>Betaproteobacteria</taxon>
        <taxon>Burkholderiales</taxon>
        <taxon>Comamonadaceae</taxon>
        <taxon>Variovorax</taxon>
    </lineage>
</organism>
<proteinExistence type="predicted"/>
<comment type="caution">
    <text evidence="4">The sequence shown here is derived from an EMBL/GenBank/DDBJ whole genome shotgun (WGS) entry which is preliminary data.</text>
</comment>
<evidence type="ECO:0000313" key="4">
    <source>
        <dbReference type="EMBL" id="MDR6538816.1"/>
    </source>
</evidence>
<evidence type="ECO:0000259" key="3">
    <source>
        <dbReference type="PROSITE" id="PS51462"/>
    </source>
</evidence>
<sequence>MTARPHSEHELAVFIGRFQPFHNAHHALLRKALESAARVVVVIGSAFQARSPRNPFTWQERAEMIRLTLAEADRPRVHFVPMRDHFDEERWIAEVRLAIDAALAEQGAAPASADGTVLIGHVKDATRDYLHGFDGWTLQTEPRVHSASAATVRDAIFGGAKAMPEVLARALPPGTLAFVRSWMATPLHASLAQEWELLRQHDAAWSVAPYPVVLVTVDCVVKCSGHVLLIRRGHAPGKGLHAVPGGFLESRETTLQSALRELEEETHLDLPPAQLLACLASTEVFDRPDRSQRGRTITHGHFFDLGDLQALPGIRADDDAAAVAWVPIAALPGLEDQLLDDHFQMLDHFLGLLPRPLIGT</sequence>
<keyword evidence="5" id="KW-1185">Reference proteome</keyword>
<dbReference type="SUPFAM" id="SSF55811">
    <property type="entry name" value="Nudix"/>
    <property type="match status" value="1"/>
</dbReference>
<dbReference type="Gene3D" id="3.40.50.620">
    <property type="entry name" value="HUPs"/>
    <property type="match status" value="1"/>
</dbReference>